<dbReference type="PANTHER" id="PTHR10257:SF3">
    <property type="entry name" value="SERINE_THREONINE-PROTEIN PHOSPHATASE 2A 56 KDA REGULATORY SUBUNIT GAMMA ISOFORM"/>
    <property type="match status" value="1"/>
</dbReference>
<dbReference type="AlphaFoldDB" id="A0A812RYC6"/>
<dbReference type="Pfam" id="PF01603">
    <property type="entry name" value="B56"/>
    <property type="match status" value="1"/>
</dbReference>
<evidence type="ECO:0000313" key="2">
    <source>
        <dbReference type="EMBL" id="CAE7460075.1"/>
    </source>
</evidence>
<dbReference type="PIRSF" id="PIRSF028043">
    <property type="entry name" value="PP2A_B56"/>
    <property type="match status" value="1"/>
</dbReference>
<dbReference type="OrthoDB" id="10264446at2759"/>
<dbReference type="InterPro" id="IPR016024">
    <property type="entry name" value="ARM-type_fold"/>
</dbReference>
<evidence type="ECO:0000313" key="3">
    <source>
        <dbReference type="Proteomes" id="UP000604046"/>
    </source>
</evidence>
<dbReference type="InterPro" id="IPR011989">
    <property type="entry name" value="ARM-like"/>
</dbReference>
<keyword evidence="3" id="KW-1185">Reference proteome</keyword>
<protein>
    <recommendedName>
        <fullName evidence="1">Serine/threonine protein phosphatase 2A regulatory subunit</fullName>
    </recommendedName>
</protein>
<evidence type="ECO:0000256" key="1">
    <source>
        <dbReference type="PIRNR" id="PIRNR028043"/>
    </source>
</evidence>
<proteinExistence type="inferred from homology"/>
<dbReference type="SUPFAM" id="SSF48371">
    <property type="entry name" value="ARM repeat"/>
    <property type="match status" value="1"/>
</dbReference>
<dbReference type="Gene3D" id="1.25.10.10">
    <property type="entry name" value="Leucine-rich Repeat Variant"/>
    <property type="match status" value="1"/>
</dbReference>
<dbReference type="EMBL" id="CAJNDS010002398">
    <property type="protein sequence ID" value="CAE7460075.1"/>
    <property type="molecule type" value="Genomic_DNA"/>
</dbReference>
<dbReference type="Proteomes" id="UP000604046">
    <property type="component" value="Unassembled WGS sequence"/>
</dbReference>
<dbReference type="GO" id="GO:0000159">
    <property type="term" value="C:protein phosphatase type 2A complex"/>
    <property type="evidence" value="ECO:0007669"/>
    <property type="project" value="UniProtKB-UniRule"/>
</dbReference>
<dbReference type="InterPro" id="IPR002554">
    <property type="entry name" value="PP2A_B56"/>
</dbReference>
<sequence length="523" mass="61479">MDSAYRKEQREEYQQWLEKAAEGGMRGPFRALKKPDTKIVQPCRDQLLELRWDKAQFWHDQWDAWRSRSLGFVDLSHELQATGQRVAMKGIQTVKRRINNEANALQPKLHDERPCDRPELFKRKLQACCVVFDFNSETDMKAKEAKRQTLLELVEYVNSTRSCFHESLIPDIVKMVASNIFRALPAKDRSLMSLSDPDEEEPVLEKTWPHLQIVYEFFLRFVVSNEVDPKVAKLSLDTNFVSQMLELFDSDDPRERDYIKTIMHRIYGKFMALRAFIRRAIQNTFFKVLYECEIHNGVGELLEILGSIINGFALPLKEEHKDFLVRALIPLHKMKFLASFHQQLSYCMSQYVEKDPRLAYVILTSMLRYWPATITSKQVLFLNELEELLELTKPPEFVRMQDQLFQRLALCITCPHFQVAERTLFLWNNDYIVRLITSSRKVLFPVVIGALYMNSKQHWNSAVHGLTFNVLKLLMEADPQLFDECSANHKEAYDEEEQREAARRQKWARLQELFDQRQTAAVA</sequence>
<dbReference type="GO" id="GO:0007165">
    <property type="term" value="P:signal transduction"/>
    <property type="evidence" value="ECO:0007669"/>
    <property type="project" value="InterPro"/>
</dbReference>
<dbReference type="PANTHER" id="PTHR10257">
    <property type="entry name" value="SERINE/THREONINE PROTEIN PHOSPHATASE 2A PP2A REGULATORY SUBUNIT B"/>
    <property type="match status" value="1"/>
</dbReference>
<name>A0A812RYC6_9DINO</name>
<comment type="caution">
    <text evidence="2">The sequence shown here is derived from an EMBL/GenBank/DDBJ whole genome shotgun (WGS) entry which is preliminary data.</text>
</comment>
<gene>
    <name evidence="2" type="primary">B'THETA</name>
    <name evidence="2" type="ORF">SNAT2548_LOCUS25528</name>
</gene>
<comment type="similarity">
    <text evidence="1">Belongs to the phosphatase 2A regulatory subunit.</text>
</comment>
<organism evidence="2 3">
    <name type="scientific">Symbiodinium natans</name>
    <dbReference type="NCBI Taxonomy" id="878477"/>
    <lineage>
        <taxon>Eukaryota</taxon>
        <taxon>Sar</taxon>
        <taxon>Alveolata</taxon>
        <taxon>Dinophyceae</taxon>
        <taxon>Suessiales</taxon>
        <taxon>Symbiodiniaceae</taxon>
        <taxon>Symbiodinium</taxon>
    </lineage>
</organism>
<dbReference type="GO" id="GO:0019888">
    <property type="term" value="F:protein phosphatase regulator activity"/>
    <property type="evidence" value="ECO:0007669"/>
    <property type="project" value="UniProtKB-UniRule"/>
</dbReference>
<reference evidence="2" key="1">
    <citation type="submission" date="2021-02" db="EMBL/GenBank/DDBJ databases">
        <authorList>
            <person name="Dougan E. K."/>
            <person name="Rhodes N."/>
            <person name="Thang M."/>
            <person name="Chan C."/>
        </authorList>
    </citation>
    <scope>NUCLEOTIDE SEQUENCE</scope>
</reference>
<accession>A0A812RYC6</accession>
<dbReference type="FunFam" id="1.25.10.10:FF:000331">
    <property type="entry name" value="Phosphoprotein phosphatase, putative"/>
    <property type="match status" value="1"/>
</dbReference>